<dbReference type="Proteomes" id="UP000609346">
    <property type="component" value="Unassembled WGS sequence"/>
</dbReference>
<protein>
    <submittedName>
        <fullName evidence="1">DUF4004 family protein</fullName>
    </submittedName>
</protein>
<dbReference type="RefSeq" id="WP_191205477.1">
    <property type="nucleotide sequence ID" value="NZ_JACXZA010000005.1"/>
</dbReference>
<evidence type="ECO:0000313" key="2">
    <source>
        <dbReference type="Proteomes" id="UP000609346"/>
    </source>
</evidence>
<dbReference type="Pfam" id="PF13171">
    <property type="entry name" value="DUF4004"/>
    <property type="match status" value="1"/>
</dbReference>
<name>A0ABR8N1Q9_9BACL</name>
<organism evidence="1 2">
    <name type="scientific">Paenibacillus terricola</name>
    <dbReference type="NCBI Taxonomy" id="2763503"/>
    <lineage>
        <taxon>Bacteria</taxon>
        <taxon>Bacillati</taxon>
        <taxon>Bacillota</taxon>
        <taxon>Bacilli</taxon>
        <taxon>Bacillales</taxon>
        <taxon>Paenibacillaceae</taxon>
        <taxon>Paenibacillus</taxon>
    </lineage>
</organism>
<dbReference type="EMBL" id="JACXZA010000005">
    <property type="protein sequence ID" value="MBD3921201.1"/>
    <property type="molecule type" value="Genomic_DNA"/>
</dbReference>
<dbReference type="InterPro" id="IPR025063">
    <property type="entry name" value="DUF4004"/>
</dbReference>
<reference evidence="1 2" key="1">
    <citation type="submission" date="2020-09" db="EMBL/GenBank/DDBJ databases">
        <title>Paenibacillus sp. strain PR3 16S rRNA gene Genome sequencing and assembly.</title>
        <authorList>
            <person name="Kim J."/>
        </authorList>
    </citation>
    <scope>NUCLEOTIDE SEQUENCE [LARGE SCALE GENOMIC DNA]</scope>
    <source>
        <strain evidence="1 2">PR3</strain>
    </source>
</reference>
<sequence length="211" mass="24162">MEQELISKKDLLEEMGISYGQLYRWKRKRLIPEEWFIRKSTFTGQETFFPKGLIVGRIGHILSMKDDLSLDELVGKLSTLQSDIRIRAEEIQGRIVSTAIMERYALQMLDDGKLAFDQAFYLFVADWLHRVLPGGMTEDEGSRLMQLLNGRIPQLEERPCQLVVLQTSGQERVMVLLEGGPLYPEEAVVIAASLSIDEAAEAFRSKLYTYE</sequence>
<accession>A0ABR8N1Q9</accession>
<proteinExistence type="predicted"/>
<gene>
    <name evidence="1" type="ORF">H8B09_20705</name>
</gene>
<evidence type="ECO:0000313" key="1">
    <source>
        <dbReference type="EMBL" id="MBD3921201.1"/>
    </source>
</evidence>
<comment type="caution">
    <text evidence="1">The sequence shown here is derived from an EMBL/GenBank/DDBJ whole genome shotgun (WGS) entry which is preliminary data.</text>
</comment>
<keyword evidence="2" id="KW-1185">Reference proteome</keyword>